<accession>A0A644UMD5</accession>
<evidence type="ECO:0008006" key="3">
    <source>
        <dbReference type="Google" id="ProtNLM"/>
    </source>
</evidence>
<protein>
    <recommendedName>
        <fullName evidence="3">PLD phosphodiesterase domain-containing protein</fullName>
    </recommendedName>
</protein>
<gene>
    <name evidence="2" type="ORF">SDC9_25972</name>
</gene>
<reference evidence="2" key="1">
    <citation type="submission" date="2019-08" db="EMBL/GenBank/DDBJ databases">
        <authorList>
            <person name="Kucharzyk K."/>
            <person name="Murdoch R.W."/>
            <person name="Higgins S."/>
            <person name="Loffler F."/>
        </authorList>
    </citation>
    <scope>NUCLEOTIDE SEQUENCE</scope>
</reference>
<organism evidence="2">
    <name type="scientific">bioreactor metagenome</name>
    <dbReference type="NCBI Taxonomy" id="1076179"/>
    <lineage>
        <taxon>unclassified sequences</taxon>
        <taxon>metagenomes</taxon>
        <taxon>ecological metagenomes</taxon>
    </lineage>
</organism>
<dbReference type="Gene3D" id="3.30.870.10">
    <property type="entry name" value="Endonuclease Chain A"/>
    <property type="match status" value="2"/>
</dbReference>
<dbReference type="AlphaFoldDB" id="A0A644UMD5"/>
<sequence>MERKIYKEIPGGKSSFHSAVLTTFSFNFHHFEGQVLRTLKEKWITSINVLVDQNMLNSSLGVSSNYLKSINQAYAVNGIKSSGAFHPKINFFIGDSCLLAIFGSGNLTPGGHGKNHEVFSGFYANSVDKTELPLLLELWEYVIGFAKQMDGYSAERICNTITGCCDLFSNKKLVKHQFHNLGDSLDAALLYNEKDSDIYHQLSDLIPTNNIERITIVCPYYDEDGALLKNLCQLFPNAHLDIYLQENKGLPPTQMEADERITFYDFNETTRGKVRINALGDDRMLHAKVFHFKSAEKEYYLTGSVNATLAGMGSPSSPPLNDELCVLYASSSFDFLDSIGINNVGKRIEDISAFPRKDCYGENPTVTDSYAKQFIKIKSIDLEGRHLKVYIDLKHILNEPSYLTAFGQNGVKVFSFPINDYRQKTFEFTLSAEQCDPDLLPQYCAFVSVSGAIISNKQPVNRIDKLRNTNPERNLRTIREIIGKVEAGQFNELEIADYLTQLYREDTGAKRISSYGSFREDKEEIREKDIATLSYDEAIAASRDTSVLSKIVSGHITSRLWESLEHIFDSKSNAISDELMEEEEEASATESKERKVENTVDNGIKLGNDIMRPLSIVRNLTEKYCSNLNKAQFNEEHVIGIVDYLRFLLSSHAITAICHFNEYMPFPKDKENKMTFSDWKKSLHSLYKEAILSILKQFTLLHQRRKVAKYGENQDDLIFRHNDLLNKTLYHILLDAAIVYNSLERQEPVVKERIILYCLNIFDQYGLPNAGLKAYLEKLSAANNNAFYPRQVLRMLDEIVNASRDGTYKKAEKSGICKVDSVQDGKYRIKTIYSDSYSFANKKDVSDFTL</sequence>
<dbReference type="EMBL" id="VSSQ01000133">
    <property type="protein sequence ID" value="MPL80081.1"/>
    <property type="molecule type" value="Genomic_DNA"/>
</dbReference>
<keyword evidence="1" id="KW-0175">Coiled coil</keyword>
<proteinExistence type="predicted"/>
<evidence type="ECO:0000313" key="2">
    <source>
        <dbReference type="EMBL" id="MPL80081.1"/>
    </source>
</evidence>
<comment type="caution">
    <text evidence="2">The sequence shown here is derived from an EMBL/GenBank/DDBJ whole genome shotgun (WGS) entry which is preliminary data.</text>
</comment>
<evidence type="ECO:0000256" key="1">
    <source>
        <dbReference type="SAM" id="Coils"/>
    </source>
</evidence>
<feature type="coiled-coil region" evidence="1">
    <location>
        <begin position="572"/>
        <end position="599"/>
    </location>
</feature>
<name>A0A644UMD5_9ZZZZ</name>